<dbReference type="EMBL" id="UOEU01000456">
    <property type="protein sequence ID" value="VAW33513.1"/>
    <property type="molecule type" value="Genomic_DNA"/>
</dbReference>
<reference evidence="1" key="1">
    <citation type="submission" date="2018-06" db="EMBL/GenBank/DDBJ databases">
        <authorList>
            <person name="Zhirakovskaya E."/>
        </authorList>
    </citation>
    <scope>NUCLEOTIDE SEQUENCE</scope>
</reference>
<dbReference type="AlphaFoldDB" id="A0A3B0UZD9"/>
<gene>
    <name evidence="1" type="ORF">MNBD_CHLOROFLEXI01-4986</name>
</gene>
<organism evidence="1">
    <name type="scientific">hydrothermal vent metagenome</name>
    <dbReference type="NCBI Taxonomy" id="652676"/>
    <lineage>
        <taxon>unclassified sequences</taxon>
        <taxon>metagenomes</taxon>
        <taxon>ecological metagenomes</taxon>
    </lineage>
</organism>
<name>A0A3B0UZD9_9ZZZZ</name>
<sequence>MKPLVYYCRWQGANLRLRGRDETAVWGHLVYKANSEQEFMQPFRFDLGSWQLTLQEEDGEKIVQLDEMGTVSSKAG</sequence>
<proteinExistence type="predicted"/>
<protein>
    <submittedName>
        <fullName evidence="1">Uncharacterized protein</fullName>
    </submittedName>
</protein>
<accession>A0A3B0UZD9</accession>
<evidence type="ECO:0000313" key="1">
    <source>
        <dbReference type="EMBL" id="VAW33513.1"/>
    </source>
</evidence>